<dbReference type="RefSeq" id="WP_135588167.1">
    <property type="nucleotide sequence ID" value="NZ_RQEP01000018.1"/>
</dbReference>
<dbReference type="AlphaFoldDB" id="A0A4R9FPY3"/>
<accession>A0A4R9FPY3</accession>
<reference evidence="2" key="1">
    <citation type="journal article" date="2019" name="PLoS Negl. Trop. Dis.">
        <title>Revisiting the worldwide diversity of Leptospira species in the environment.</title>
        <authorList>
            <person name="Vincent A.T."/>
            <person name="Schiettekatte O."/>
            <person name="Bourhy P."/>
            <person name="Veyrier F.J."/>
            <person name="Picardeau M."/>
        </authorList>
    </citation>
    <scope>NUCLEOTIDE SEQUENCE [LARGE SCALE GENOMIC DNA]</scope>
    <source>
        <strain evidence="2">SSS9</strain>
    </source>
</reference>
<keyword evidence="1" id="KW-0175">Coiled coil</keyword>
<evidence type="ECO:0008006" key="4">
    <source>
        <dbReference type="Google" id="ProtNLM"/>
    </source>
</evidence>
<sequence>MNDLTSKRLNSMEDKLASLYQDKLSLLDELMILQKRQLEILGFGDGEGAAKLESKNSQLVEKMRSLDRKIAQSEESSPQSLNIIRLSDEMFQKLEESRDLNAKVGEKMEEILQEYRKELNQVQAKIQLKKFLTHRKQDWKTGTC</sequence>
<evidence type="ECO:0000313" key="2">
    <source>
        <dbReference type="EMBL" id="TGK00594.1"/>
    </source>
</evidence>
<evidence type="ECO:0000256" key="1">
    <source>
        <dbReference type="SAM" id="Coils"/>
    </source>
</evidence>
<dbReference type="EMBL" id="RQEP01000018">
    <property type="protein sequence ID" value="TGK00594.1"/>
    <property type="molecule type" value="Genomic_DNA"/>
</dbReference>
<protein>
    <recommendedName>
        <fullName evidence="4">Flagellar protein FlgN</fullName>
    </recommendedName>
</protein>
<dbReference type="OrthoDB" id="342137at2"/>
<comment type="caution">
    <text evidence="2">The sequence shown here is derived from an EMBL/GenBank/DDBJ whole genome shotgun (WGS) entry which is preliminary data.</text>
</comment>
<proteinExistence type="predicted"/>
<feature type="coiled-coil region" evidence="1">
    <location>
        <begin position="9"/>
        <end position="125"/>
    </location>
</feature>
<name>A0A4R9FPY3_9LEPT</name>
<gene>
    <name evidence="2" type="ORF">EHO59_11610</name>
</gene>
<organism evidence="2 3">
    <name type="scientific">Leptospira semungkisensis</name>
    <dbReference type="NCBI Taxonomy" id="2484985"/>
    <lineage>
        <taxon>Bacteria</taxon>
        <taxon>Pseudomonadati</taxon>
        <taxon>Spirochaetota</taxon>
        <taxon>Spirochaetia</taxon>
        <taxon>Leptospirales</taxon>
        <taxon>Leptospiraceae</taxon>
        <taxon>Leptospira</taxon>
    </lineage>
</organism>
<dbReference type="Proteomes" id="UP000297453">
    <property type="component" value="Unassembled WGS sequence"/>
</dbReference>
<evidence type="ECO:0000313" key="3">
    <source>
        <dbReference type="Proteomes" id="UP000297453"/>
    </source>
</evidence>
<keyword evidence="3" id="KW-1185">Reference proteome</keyword>